<proteinExistence type="predicted"/>
<keyword evidence="2" id="KW-1185">Reference proteome</keyword>
<dbReference type="Proteomes" id="UP000790709">
    <property type="component" value="Unassembled WGS sequence"/>
</dbReference>
<evidence type="ECO:0000313" key="2">
    <source>
        <dbReference type="Proteomes" id="UP000790709"/>
    </source>
</evidence>
<protein>
    <submittedName>
        <fullName evidence="1">Uncharacterized protein</fullName>
    </submittedName>
</protein>
<sequence>MPAVSQHPAVCGVFRPALDLPVTGADSEYSESIRLEPTTSVSTRRYGKNAYVNTFHATIDPGQFVCNRPASSGLDPTWSVHIHPEGQRYFCREGSGIRVVTEANMYDAEVTRQISFWLKYVEESLSHNQLAIPETAELFLELGDSPNTCGYHFVDHAAKTQFWLEPLSTEPLNMAPVVSEMHLKTALERLYWVHVELFPMHLGTRLSPRIVEDLIGVISHGQADRMTSPTSTFPYTVDQCSKFLNLLNLRRGQDLDGYTLCFVARLWGSITNARFATYYGEEYAQLDRLQAMLPSDEVEYPWLSLVASWTCWGIPDLHLSRLRELFVDNRVFVDQWCLFMSSCVVDWNTSLVWTFPVLTASIGLSFLPGASLFSALPSIFSCCASITSGSILLLRHQGLAEATAPTAALYLRAAKSSAFGFLPSAVAFSLPRAFYLWGVGFLAAQFMFILSHLVSKVAMIGAVGLMVAVVCLILWATAPETHEEQTLLGRLLSHCPILKTTVATAYEMV</sequence>
<accession>A0ACB8BAP6</accession>
<evidence type="ECO:0000313" key="1">
    <source>
        <dbReference type="EMBL" id="KAH7922766.1"/>
    </source>
</evidence>
<reference evidence="1" key="1">
    <citation type="journal article" date="2021" name="New Phytol.">
        <title>Evolutionary innovations through gain and loss of genes in the ectomycorrhizal Boletales.</title>
        <authorList>
            <person name="Wu G."/>
            <person name="Miyauchi S."/>
            <person name="Morin E."/>
            <person name="Kuo A."/>
            <person name="Drula E."/>
            <person name="Varga T."/>
            <person name="Kohler A."/>
            <person name="Feng B."/>
            <person name="Cao Y."/>
            <person name="Lipzen A."/>
            <person name="Daum C."/>
            <person name="Hundley H."/>
            <person name="Pangilinan J."/>
            <person name="Johnson J."/>
            <person name="Barry K."/>
            <person name="LaButti K."/>
            <person name="Ng V."/>
            <person name="Ahrendt S."/>
            <person name="Min B."/>
            <person name="Choi I.G."/>
            <person name="Park H."/>
            <person name="Plett J.M."/>
            <person name="Magnuson J."/>
            <person name="Spatafora J.W."/>
            <person name="Nagy L.G."/>
            <person name="Henrissat B."/>
            <person name="Grigoriev I.V."/>
            <person name="Yang Z.L."/>
            <person name="Xu J."/>
            <person name="Martin F.M."/>
        </authorList>
    </citation>
    <scope>NUCLEOTIDE SEQUENCE</scope>
    <source>
        <strain evidence="1">KUC20120723A-06</strain>
    </source>
</reference>
<comment type="caution">
    <text evidence="1">The sequence shown here is derived from an EMBL/GenBank/DDBJ whole genome shotgun (WGS) entry which is preliminary data.</text>
</comment>
<gene>
    <name evidence="1" type="ORF">BV22DRAFT_1069923</name>
</gene>
<dbReference type="EMBL" id="MU266473">
    <property type="protein sequence ID" value="KAH7922766.1"/>
    <property type="molecule type" value="Genomic_DNA"/>
</dbReference>
<organism evidence="1 2">
    <name type="scientific">Leucogyrophana mollusca</name>
    <dbReference type="NCBI Taxonomy" id="85980"/>
    <lineage>
        <taxon>Eukaryota</taxon>
        <taxon>Fungi</taxon>
        <taxon>Dikarya</taxon>
        <taxon>Basidiomycota</taxon>
        <taxon>Agaricomycotina</taxon>
        <taxon>Agaricomycetes</taxon>
        <taxon>Agaricomycetidae</taxon>
        <taxon>Boletales</taxon>
        <taxon>Boletales incertae sedis</taxon>
        <taxon>Leucogyrophana</taxon>
    </lineage>
</organism>
<name>A0ACB8BAP6_9AGAM</name>